<dbReference type="PANTHER" id="PTHR47162:SF8">
    <property type="entry name" value="METHYL-CPG-BINDING DOMAIN-CONTAINING PROTEIN 9"/>
    <property type="match status" value="1"/>
</dbReference>
<gene>
    <name evidence="2" type="ORF">OIU79_001825</name>
</gene>
<comment type="caution">
    <text evidence="2">The sequence shown here is derived from an EMBL/GenBank/DDBJ whole genome shotgun (WGS) entry which is preliminary data.</text>
</comment>
<feature type="compositionally biased region" description="Basic and acidic residues" evidence="1">
    <location>
        <begin position="71"/>
        <end position="86"/>
    </location>
</feature>
<evidence type="ECO:0000313" key="2">
    <source>
        <dbReference type="EMBL" id="KAJ6734632.1"/>
    </source>
</evidence>
<evidence type="ECO:0000256" key="1">
    <source>
        <dbReference type="SAM" id="MobiDB-lite"/>
    </source>
</evidence>
<dbReference type="AlphaFoldDB" id="A0A9Q0URC3"/>
<proteinExistence type="predicted"/>
<reference evidence="2" key="2">
    <citation type="journal article" date="2023" name="Int. J. Mol. Sci.">
        <title>De Novo Assembly and Annotation of 11 Diverse Shrub Willow (Salix) Genomes Reveals Novel Gene Organization in Sex-Linked Regions.</title>
        <authorList>
            <person name="Hyden B."/>
            <person name="Feng K."/>
            <person name="Yates T.B."/>
            <person name="Jawdy S."/>
            <person name="Cereghino C."/>
            <person name="Smart L.B."/>
            <person name="Muchero W."/>
        </authorList>
    </citation>
    <scope>NUCLEOTIDE SEQUENCE</scope>
    <source>
        <tissue evidence="2">Shoot tip</tissue>
    </source>
</reference>
<feature type="compositionally biased region" description="Basic residues" evidence="1">
    <location>
        <begin position="87"/>
        <end position="100"/>
    </location>
</feature>
<sequence length="100" mass="11393">MIQATIILEEMIKTDYLRNEWWYWSSFSAAAKTSTIASLALRIYSLDAAIVYEKTTPKLDSTNSIKPVGMLDKKPLPGLDPIDRSKVSRKSNKKRKEPEC</sequence>
<dbReference type="Proteomes" id="UP001151532">
    <property type="component" value="Chromosome 17"/>
</dbReference>
<organism evidence="2 3">
    <name type="scientific">Salix purpurea</name>
    <name type="common">Purple osier willow</name>
    <dbReference type="NCBI Taxonomy" id="77065"/>
    <lineage>
        <taxon>Eukaryota</taxon>
        <taxon>Viridiplantae</taxon>
        <taxon>Streptophyta</taxon>
        <taxon>Embryophyta</taxon>
        <taxon>Tracheophyta</taxon>
        <taxon>Spermatophyta</taxon>
        <taxon>Magnoliopsida</taxon>
        <taxon>eudicotyledons</taxon>
        <taxon>Gunneridae</taxon>
        <taxon>Pentapetalae</taxon>
        <taxon>rosids</taxon>
        <taxon>fabids</taxon>
        <taxon>Malpighiales</taxon>
        <taxon>Salicaceae</taxon>
        <taxon>Saliceae</taxon>
        <taxon>Salix</taxon>
    </lineage>
</organism>
<dbReference type="EMBL" id="JAPFFK010000011">
    <property type="protein sequence ID" value="KAJ6734632.1"/>
    <property type="molecule type" value="Genomic_DNA"/>
</dbReference>
<reference evidence="2" key="1">
    <citation type="submission" date="2022-11" db="EMBL/GenBank/DDBJ databases">
        <authorList>
            <person name="Hyden B.L."/>
            <person name="Feng K."/>
            <person name="Yates T."/>
            <person name="Jawdy S."/>
            <person name="Smart L.B."/>
            <person name="Muchero W."/>
        </authorList>
    </citation>
    <scope>NUCLEOTIDE SEQUENCE</scope>
    <source>
        <tissue evidence="2">Shoot tip</tissue>
    </source>
</reference>
<feature type="region of interest" description="Disordered" evidence="1">
    <location>
        <begin position="59"/>
        <end position="100"/>
    </location>
</feature>
<accession>A0A9Q0URC3</accession>
<dbReference type="PANTHER" id="PTHR47162">
    <property type="entry name" value="OS02G0192300 PROTEIN"/>
    <property type="match status" value="1"/>
</dbReference>
<dbReference type="OrthoDB" id="1430211at2759"/>
<keyword evidence="3" id="KW-1185">Reference proteome</keyword>
<name>A0A9Q0URC3_SALPP</name>
<protein>
    <submittedName>
        <fullName evidence="2">METHYL-CPG-BINDING DOMAIN-CONTAINING PROTEIN 9</fullName>
    </submittedName>
</protein>
<evidence type="ECO:0000313" key="3">
    <source>
        <dbReference type="Proteomes" id="UP001151532"/>
    </source>
</evidence>